<dbReference type="AlphaFoldDB" id="A0A838ZNH0"/>
<dbReference type="Proteomes" id="UP000552241">
    <property type="component" value="Unassembled WGS sequence"/>
</dbReference>
<comment type="caution">
    <text evidence="2">The sequence shown here is derived from an EMBL/GenBank/DDBJ whole genome shotgun (WGS) entry which is preliminary data.</text>
</comment>
<evidence type="ECO:0008006" key="4">
    <source>
        <dbReference type="Google" id="ProtNLM"/>
    </source>
</evidence>
<sequence>MKKIVLAAFLGIFSFAGLQAQEGTFEVGPYLGAPVGDTDGTSVNTGVTFGYYFGVIPKLKVGPMIGVDHFFGKEYDRGGYHFDKEDKTFIPIAASAKFNFTERFYAGLDLGYAIGVSDAAGKGGFLARPQIGFSLPMVDIYGYFKTINYAYADDYWDEYDGPEDWDDNWNLGSVGVGAAFKF</sequence>
<gene>
    <name evidence="2" type="ORF">HU137_00255</name>
</gene>
<evidence type="ECO:0000313" key="3">
    <source>
        <dbReference type="Proteomes" id="UP000552241"/>
    </source>
</evidence>
<dbReference type="EMBL" id="JACDZE010000001">
    <property type="protein sequence ID" value="MBA5628195.1"/>
    <property type="molecule type" value="Genomic_DNA"/>
</dbReference>
<proteinExistence type="predicted"/>
<name>A0A838ZNH0_9FLAO</name>
<accession>A0A838ZNH0</accession>
<protein>
    <recommendedName>
        <fullName evidence="4">Outer membrane protein beta-barrel domain-containing protein</fullName>
    </recommendedName>
</protein>
<reference evidence="2 3" key="1">
    <citation type="submission" date="2020-07" db="EMBL/GenBank/DDBJ databases">
        <title>Moheibacter lacus sp. nov., a member of the family Flavobacteriaceae isolated from freshwater lake sediment.</title>
        <authorList>
            <person name="Liu Y."/>
        </authorList>
    </citation>
    <scope>NUCLEOTIDE SEQUENCE [LARGE SCALE GENOMIC DNA]</scope>
    <source>
        <strain evidence="2 3">BDHS18</strain>
    </source>
</reference>
<evidence type="ECO:0000313" key="2">
    <source>
        <dbReference type="EMBL" id="MBA5628195.1"/>
    </source>
</evidence>
<feature type="signal peptide" evidence="1">
    <location>
        <begin position="1"/>
        <end position="20"/>
    </location>
</feature>
<organism evidence="2 3">
    <name type="scientific">Moheibacter lacus</name>
    <dbReference type="NCBI Taxonomy" id="2745851"/>
    <lineage>
        <taxon>Bacteria</taxon>
        <taxon>Pseudomonadati</taxon>
        <taxon>Bacteroidota</taxon>
        <taxon>Flavobacteriia</taxon>
        <taxon>Flavobacteriales</taxon>
        <taxon>Weeksellaceae</taxon>
        <taxon>Moheibacter</taxon>
    </lineage>
</organism>
<keyword evidence="1" id="KW-0732">Signal</keyword>
<keyword evidence="3" id="KW-1185">Reference proteome</keyword>
<dbReference type="RefSeq" id="WP_182041808.1">
    <property type="nucleotide sequence ID" value="NZ_JACDZE010000001.1"/>
</dbReference>
<evidence type="ECO:0000256" key="1">
    <source>
        <dbReference type="SAM" id="SignalP"/>
    </source>
</evidence>
<feature type="chain" id="PRO_5032972404" description="Outer membrane protein beta-barrel domain-containing protein" evidence="1">
    <location>
        <begin position="21"/>
        <end position="182"/>
    </location>
</feature>